<gene>
    <name evidence="10" type="ORF">FRX31_025275</name>
</gene>
<dbReference type="InterPro" id="IPR000242">
    <property type="entry name" value="PTP_cat"/>
</dbReference>
<keyword evidence="4" id="KW-0597">Phosphoprotein</keyword>
<dbReference type="Proteomes" id="UP000554482">
    <property type="component" value="Unassembled WGS sequence"/>
</dbReference>
<dbReference type="GO" id="GO:0004725">
    <property type="term" value="F:protein tyrosine phosphatase activity"/>
    <property type="evidence" value="ECO:0007669"/>
    <property type="project" value="UniProtKB-EC"/>
</dbReference>
<sequence>MAATTTSSSSSSISTSSRRSSLPSKPIDFSSDSPPKPTLSPDQQRYCSQALKLLKEKLQIPSTIRQEFKQLRDSRMKKLDMMKTCRVALEDINLNKNRYTDVLPFDEDRVVLKSSSKGESDYINASFIKVDSSERVSEFIATQGPLPQTFEDFWEMVIQYRCPVIVMLTQLVDNYKMVKCGDYFQVENGVKEFGKICVSTKWTRTTDSYLVLRCLEVKYKEIDEPVQSIIHIQYPKWPDHGVPADTLAVREILKMIYHVPPRLGPIVVHCSAGIGRTGAFCTILNTIQRILDGNMSALDLVSTISLFRSQRIGMVQTMDQFLFCYESIIDELEYLTSDFDP</sequence>
<evidence type="ECO:0000313" key="10">
    <source>
        <dbReference type="EMBL" id="KAF5185136.1"/>
    </source>
</evidence>
<dbReference type="EMBL" id="JABWDY010031088">
    <property type="protein sequence ID" value="KAF5185136.1"/>
    <property type="molecule type" value="Genomic_DNA"/>
</dbReference>
<feature type="domain" description="Tyrosine specific protein phosphatases" evidence="9">
    <location>
        <begin position="250"/>
        <end position="322"/>
    </location>
</feature>
<dbReference type="OrthoDB" id="10253954at2759"/>
<keyword evidence="6" id="KW-0904">Protein phosphatase</keyword>
<dbReference type="InterPro" id="IPR016130">
    <property type="entry name" value="Tyr_Pase_AS"/>
</dbReference>
<protein>
    <recommendedName>
        <fullName evidence="2">protein-tyrosine-phosphatase</fullName>
        <ecNumber evidence="2">3.1.3.48</ecNumber>
    </recommendedName>
</protein>
<evidence type="ECO:0000259" key="9">
    <source>
        <dbReference type="PROSITE" id="PS50056"/>
    </source>
</evidence>
<feature type="region of interest" description="Disordered" evidence="7">
    <location>
        <begin position="1"/>
        <end position="42"/>
    </location>
</feature>
<comment type="subcellular location">
    <subcellularLocation>
        <location evidence="1">Cytoplasm</location>
    </subcellularLocation>
</comment>
<dbReference type="GO" id="GO:0005737">
    <property type="term" value="C:cytoplasm"/>
    <property type="evidence" value="ECO:0007669"/>
    <property type="project" value="UniProtKB-SubCell"/>
</dbReference>
<evidence type="ECO:0000256" key="1">
    <source>
        <dbReference type="ARBA" id="ARBA00004496"/>
    </source>
</evidence>
<dbReference type="CDD" id="cd17658">
    <property type="entry name" value="PTPc_plant_PTP1"/>
    <property type="match status" value="1"/>
</dbReference>
<feature type="domain" description="Tyrosine-protein phosphatase" evidence="8">
    <location>
        <begin position="64"/>
        <end position="331"/>
    </location>
</feature>
<dbReference type="SMART" id="SM00194">
    <property type="entry name" value="PTPc"/>
    <property type="match status" value="1"/>
</dbReference>
<evidence type="ECO:0000256" key="7">
    <source>
        <dbReference type="SAM" id="MobiDB-lite"/>
    </source>
</evidence>
<keyword evidence="11" id="KW-1185">Reference proteome</keyword>
<dbReference type="PROSITE" id="PS00383">
    <property type="entry name" value="TYR_PHOSPHATASE_1"/>
    <property type="match status" value="1"/>
</dbReference>
<accession>A0A7J6VJ42</accession>
<organism evidence="10 11">
    <name type="scientific">Thalictrum thalictroides</name>
    <name type="common">Rue-anemone</name>
    <name type="synonym">Anemone thalictroides</name>
    <dbReference type="NCBI Taxonomy" id="46969"/>
    <lineage>
        <taxon>Eukaryota</taxon>
        <taxon>Viridiplantae</taxon>
        <taxon>Streptophyta</taxon>
        <taxon>Embryophyta</taxon>
        <taxon>Tracheophyta</taxon>
        <taxon>Spermatophyta</taxon>
        <taxon>Magnoliopsida</taxon>
        <taxon>Ranunculales</taxon>
        <taxon>Ranunculaceae</taxon>
        <taxon>Thalictroideae</taxon>
        <taxon>Thalictrum</taxon>
    </lineage>
</organism>
<dbReference type="Gene3D" id="3.90.190.10">
    <property type="entry name" value="Protein tyrosine phosphatase superfamily"/>
    <property type="match status" value="1"/>
</dbReference>
<feature type="compositionally biased region" description="Low complexity" evidence="7">
    <location>
        <begin position="1"/>
        <end position="21"/>
    </location>
</feature>
<evidence type="ECO:0000256" key="4">
    <source>
        <dbReference type="ARBA" id="ARBA00022553"/>
    </source>
</evidence>
<dbReference type="SMART" id="SM00404">
    <property type="entry name" value="PTPc_motif"/>
    <property type="match status" value="1"/>
</dbReference>
<evidence type="ECO:0000256" key="3">
    <source>
        <dbReference type="ARBA" id="ARBA00022490"/>
    </source>
</evidence>
<evidence type="ECO:0000256" key="6">
    <source>
        <dbReference type="ARBA" id="ARBA00022912"/>
    </source>
</evidence>
<dbReference type="AlphaFoldDB" id="A0A7J6VJ42"/>
<dbReference type="PANTHER" id="PTHR19134:SF449">
    <property type="entry name" value="TYROSINE-PROTEIN PHOSPHATASE 1"/>
    <property type="match status" value="1"/>
</dbReference>
<dbReference type="InterPro" id="IPR000387">
    <property type="entry name" value="Tyr_Pase_dom"/>
</dbReference>
<dbReference type="PANTHER" id="PTHR19134">
    <property type="entry name" value="RECEPTOR-TYPE TYROSINE-PROTEIN PHOSPHATASE"/>
    <property type="match status" value="1"/>
</dbReference>
<name>A0A7J6VJ42_THATH</name>
<reference evidence="10 11" key="1">
    <citation type="submission" date="2020-06" db="EMBL/GenBank/DDBJ databases">
        <title>Transcriptomic and genomic resources for Thalictrum thalictroides and T. hernandezii: Facilitating candidate gene discovery in an emerging model plant lineage.</title>
        <authorList>
            <person name="Arias T."/>
            <person name="Riano-Pachon D.M."/>
            <person name="Di Stilio V.S."/>
        </authorList>
    </citation>
    <scope>NUCLEOTIDE SEQUENCE [LARGE SCALE GENOMIC DNA]</scope>
    <source>
        <strain evidence="11">cv. WT478/WT964</strain>
        <tissue evidence="10">Leaves</tissue>
    </source>
</reference>
<dbReference type="SUPFAM" id="SSF52799">
    <property type="entry name" value="(Phosphotyrosine protein) phosphatases II"/>
    <property type="match status" value="1"/>
</dbReference>
<evidence type="ECO:0000256" key="5">
    <source>
        <dbReference type="ARBA" id="ARBA00022801"/>
    </source>
</evidence>
<keyword evidence="3" id="KW-0963">Cytoplasm</keyword>
<proteinExistence type="predicted"/>
<keyword evidence="5" id="KW-0378">Hydrolase</keyword>
<comment type="caution">
    <text evidence="10">The sequence shown here is derived from an EMBL/GenBank/DDBJ whole genome shotgun (WGS) entry which is preliminary data.</text>
</comment>
<dbReference type="PROSITE" id="PS50056">
    <property type="entry name" value="TYR_PHOSPHATASE_2"/>
    <property type="match status" value="1"/>
</dbReference>
<dbReference type="InterPro" id="IPR029021">
    <property type="entry name" value="Prot-tyrosine_phosphatase-like"/>
</dbReference>
<dbReference type="PRINTS" id="PR00700">
    <property type="entry name" value="PRTYPHPHTASE"/>
</dbReference>
<dbReference type="Pfam" id="PF00102">
    <property type="entry name" value="Y_phosphatase"/>
    <property type="match status" value="1"/>
</dbReference>
<dbReference type="EC" id="3.1.3.48" evidence="2"/>
<evidence type="ECO:0000313" key="11">
    <source>
        <dbReference type="Proteomes" id="UP000554482"/>
    </source>
</evidence>
<dbReference type="InterPro" id="IPR050348">
    <property type="entry name" value="Protein-Tyr_Phosphatase"/>
</dbReference>
<evidence type="ECO:0000256" key="2">
    <source>
        <dbReference type="ARBA" id="ARBA00013064"/>
    </source>
</evidence>
<dbReference type="InterPro" id="IPR003595">
    <property type="entry name" value="Tyr_Pase_cat"/>
</dbReference>
<dbReference type="FunFam" id="3.90.190.10:FF:000045">
    <property type="entry name" value="Tyrosine-protein phosphatase non-receptor type 12"/>
    <property type="match status" value="1"/>
</dbReference>
<dbReference type="PROSITE" id="PS50055">
    <property type="entry name" value="TYR_PHOSPHATASE_PTP"/>
    <property type="match status" value="1"/>
</dbReference>
<evidence type="ECO:0000259" key="8">
    <source>
        <dbReference type="PROSITE" id="PS50055"/>
    </source>
</evidence>